<dbReference type="SUPFAM" id="SSF51556">
    <property type="entry name" value="Metallo-dependent hydrolases"/>
    <property type="match status" value="1"/>
</dbReference>
<evidence type="ECO:0000256" key="1">
    <source>
        <dbReference type="ARBA" id="ARBA00001947"/>
    </source>
</evidence>
<evidence type="ECO:0000313" key="8">
    <source>
        <dbReference type="Proteomes" id="UP000199008"/>
    </source>
</evidence>
<proteinExistence type="inferred from homology"/>
<dbReference type="GO" id="GO:0016812">
    <property type="term" value="F:hydrolase activity, acting on carbon-nitrogen (but not peptide) bonds, in cyclic amides"/>
    <property type="evidence" value="ECO:0007669"/>
    <property type="project" value="TreeGrafter"/>
</dbReference>
<dbReference type="PANTHER" id="PTHR11647">
    <property type="entry name" value="HYDRANTOINASE/DIHYDROPYRIMIDINASE FAMILY MEMBER"/>
    <property type="match status" value="1"/>
</dbReference>
<gene>
    <name evidence="7" type="ORF">SAMN05216216_1465</name>
</gene>
<comment type="cofactor">
    <cofactor evidence="1">
        <name>Zn(2+)</name>
        <dbReference type="ChEBI" id="CHEBI:29105"/>
    </cofactor>
</comment>
<dbReference type="InterPro" id="IPR050378">
    <property type="entry name" value="Metallo-dep_Hydrolases_sf"/>
</dbReference>
<evidence type="ECO:0000256" key="3">
    <source>
        <dbReference type="ARBA" id="ARBA00022723"/>
    </source>
</evidence>
<organism evidence="7 8">
    <name type="scientific">Lacicoccus qingdaonensis</name>
    <dbReference type="NCBI Taxonomy" id="576118"/>
    <lineage>
        <taxon>Bacteria</taxon>
        <taxon>Bacillati</taxon>
        <taxon>Bacillota</taxon>
        <taxon>Bacilli</taxon>
        <taxon>Bacillales</taxon>
        <taxon>Salinicoccaceae</taxon>
        <taxon>Lacicoccus</taxon>
    </lineage>
</organism>
<comment type="PTM">
    <text evidence="5">Carbamylation allows a single lysine to coordinate two divalent metal cations.</text>
</comment>
<evidence type="ECO:0000313" key="7">
    <source>
        <dbReference type="EMBL" id="SDL34449.1"/>
    </source>
</evidence>
<dbReference type="PANTHER" id="PTHR11647:SF1">
    <property type="entry name" value="COLLAPSIN RESPONSE MEDIATOR PROTEIN"/>
    <property type="match status" value="1"/>
</dbReference>
<dbReference type="InterPro" id="IPR006680">
    <property type="entry name" value="Amidohydro-rel"/>
</dbReference>
<accession>A0A1G9JA63</accession>
<dbReference type="AlphaFoldDB" id="A0A1G9JA63"/>
<dbReference type="EMBL" id="FNFY01000046">
    <property type="protein sequence ID" value="SDL34449.1"/>
    <property type="molecule type" value="Genomic_DNA"/>
</dbReference>
<reference evidence="8" key="1">
    <citation type="submission" date="2016-10" db="EMBL/GenBank/DDBJ databases">
        <authorList>
            <person name="Varghese N."/>
            <person name="Submissions S."/>
        </authorList>
    </citation>
    <scope>NUCLEOTIDE SEQUENCE [LARGE SCALE GENOMIC DNA]</scope>
    <source>
        <strain evidence="8">CGMCC 1.8895</strain>
    </source>
</reference>
<feature type="modified residue" description="N6-carboxylysine" evidence="5">
    <location>
        <position position="145"/>
    </location>
</feature>
<dbReference type="GO" id="GO:0005829">
    <property type="term" value="C:cytosol"/>
    <property type="evidence" value="ECO:0007669"/>
    <property type="project" value="TreeGrafter"/>
</dbReference>
<keyword evidence="4" id="KW-0378">Hydrolase</keyword>
<dbReference type="Gene3D" id="2.30.40.10">
    <property type="entry name" value="Urease, subunit C, domain 1"/>
    <property type="match status" value="1"/>
</dbReference>
<dbReference type="CDD" id="cd01314">
    <property type="entry name" value="D-HYD"/>
    <property type="match status" value="1"/>
</dbReference>
<dbReference type="InterPro" id="IPR011778">
    <property type="entry name" value="Hydantoinase/dihydroPyrase"/>
</dbReference>
<dbReference type="InterPro" id="IPR032466">
    <property type="entry name" value="Metal_Hydrolase"/>
</dbReference>
<dbReference type="Gene3D" id="3.20.20.140">
    <property type="entry name" value="Metal-dependent hydrolases"/>
    <property type="match status" value="1"/>
</dbReference>
<name>A0A1G9JA63_9BACL</name>
<comment type="similarity">
    <text evidence="2">Belongs to the metallo-dependent hydrolases superfamily. Hydantoinase/dihydropyrimidinase family.</text>
</comment>
<dbReference type="OrthoDB" id="9797498at2"/>
<dbReference type="RefSeq" id="WP_092988299.1">
    <property type="nucleotide sequence ID" value="NZ_FNFY01000046.1"/>
</dbReference>
<dbReference type="Proteomes" id="UP000199008">
    <property type="component" value="Unassembled WGS sequence"/>
</dbReference>
<evidence type="ECO:0000259" key="6">
    <source>
        <dbReference type="Pfam" id="PF01979"/>
    </source>
</evidence>
<dbReference type="FunFam" id="3.20.20.140:FF:000174">
    <property type="entry name" value="Dihydropyrimidinase-related protein 2"/>
    <property type="match status" value="1"/>
</dbReference>
<dbReference type="SUPFAM" id="SSF51338">
    <property type="entry name" value="Composite domain of metallo-dependent hydrolases"/>
    <property type="match status" value="2"/>
</dbReference>
<dbReference type="Pfam" id="PF01979">
    <property type="entry name" value="Amidohydro_1"/>
    <property type="match status" value="1"/>
</dbReference>
<dbReference type="GO" id="GO:0046872">
    <property type="term" value="F:metal ion binding"/>
    <property type="evidence" value="ECO:0007669"/>
    <property type="project" value="UniProtKB-KW"/>
</dbReference>
<evidence type="ECO:0000256" key="4">
    <source>
        <dbReference type="ARBA" id="ARBA00022801"/>
    </source>
</evidence>
<evidence type="ECO:0000256" key="5">
    <source>
        <dbReference type="PIRSR" id="PIRSR611778-50"/>
    </source>
</evidence>
<keyword evidence="3" id="KW-0479">Metal-binding</keyword>
<protein>
    <submittedName>
        <fullName evidence="7">Dihydropyrimidinase</fullName>
    </submittedName>
</protein>
<evidence type="ECO:0000256" key="2">
    <source>
        <dbReference type="ARBA" id="ARBA00008829"/>
    </source>
</evidence>
<feature type="domain" description="Amidohydrolase-related" evidence="6">
    <location>
        <begin position="50"/>
        <end position="430"/>
    </location>
</feature>
<dbReference type="InterPro" id="IPR011059">
    <property type="entry name" value="Metal-dep_hydrolase_composite"/>
</dbReference>
<sequence length="471" mass="52376">MATIIQNGTLVTTSEIFKADLKVDNGKISMISDKIHDDKNDTVIDATNKYILPGLIDAHAHLAIEGTLDDFESGTKAAASGGITTLINFTDPEKSQSFVEDLYDWKNKAKSSLIDYGFHSIINKCNKDVLKQIPKLVDEGVTSIKLFTAYKENMVNDEELYLLMKEAKKAGVVVNVHCENGKIIDQLIEEALENEDTDPIYHAYTRPPAAEAEATSRVLRIAEITGAPTYIVHISCEEALKEFTRAKERGVTAFGETCPQYLVLNESYLKMKKEEAVKYICSPPLRKEKDQEVLWEGIEKGTISTIGSDHASHPYIGGKEKGIDNFTKAPNGLPGIENTLLLLYNFGVIKGNITLSQLVKVTSENPAKIFGLHPKKGSLSIGSDGDLVIFDPNASNIITKETQKQRTEYNVYESMEVQGKIDHVLSRGEVIVENGEVIDNPGRGEYIYRKKFKFLKNAEQEPEKNELLSNR</sequence>
<dbReference type="NCBIfam" id="TIGR02033">
    <property type="entry name" value="D-hydantoinase"/>
    <property type="match status" value="1"/>
</dbReference>
<dbReference type="STRING" id="576118.SAMN05216216_1465"/>
<keyword evidence="8" id="KW-1185">Reference proteome</keyword>